<accession>A0A9Q3JTY7</accession>
<keyword evidence="3" id="KW-1185">Reference proteome</keyword>
<name>A0A9Q3JTY7_9BASI</name>
<evidence type="ECO:0000256" key="1">
    <source>
        <dbReference type="SAM" id="MobiDB-lite"/>
    </source>
</evidence>
<evidence type="ECO:0000313" key="2">
    <source>
        <dbReference type="EMBL" id="MBW0567722.1"/>
    </source>
</evidence>
<feature type="region of interest" description="Disordered" evidence="1">
    <location>
        <begin position="1"/>
        <end position="29"/>
    </location>
</feature>
<dbReference type="Proteomes" id="UP000765509">
    <property type="component" value="Unassembled WGS sequence"/>
</dbReference>
<gene>
    <name evidence="2" type="ORF">O181_107437</name>
</gene>
<dbReference type="EMBL" id="AVOT02081307">
    <property type="protein sequence ID" value="MBW0567722.1"/>
    <property type="molecule type" value="Genomic_DNA"/>
</dbReference>
<reference evidence="2" key="1">
    <citation type="submission" date="2021-03" db="EMBL/GenBank/DDBJ databases">
        <title>Draft genome sequence of rust myrtle Austropuccinia psidii MF-1, a brazilian biotype.</title>
        <authorList>
            <person name="Quecine M.C."/>
            <person name="Pachon D.M.R."/>
            <person name="Bonatelli M.L."/>
            <person name="Correr F.H."/>
            <person name="Franceschini L.M."/>
            <person name="Leite T.F."/>
            <person name="Margarido G.R.A."/>
            <person name="Almeida C.A."/>
            <person name="Ferrarezi J.A."/>
            <person name="Labate C.A."/>
        </authorList>
    </citation>
    <scope>NUCLEOTIDE SEQUENCE</scope>
    <source>
        <strain evidence="2">MF-1</strain>
    </source>
</reference>
<sequence>MRKKGEKGEPSSPQGHVGPKPQLGPPEPILTINSLDTKMAIEPVGPNFRHGPYFQPWPLETTRGHQTSSESIPLNLRGILPFLQAPRTQGCRSRAYMVLYTIMHHFCSAIQL</sequence>
<evidence type="ECO:0000313" key="3">
    <source>
        <dbReference type="Proteomes" id="UP000765509"/>
    </source>
</evidence>
<protein>
    <submittedName>
        <fullName evidence="2">Uncharacterized protein</fullName>
    </submittedName>
</protein>
<dbReference type="AlphaFoldDB" id="A0A9Q3JTY7"/>
<organism evidence="2 3">
    <name type="scientific">Austropuccinia psidii MF-1</name>
    <dbReference type="NCBI Taxonomy" id="1389203"/>
    <lineage>
        <taxon>Eukaryota</taxon>
        <taxon>Fungi</taxon>
        <taxon>Dikarya</taxon>
        <taxon>Basidiomycota</taxon>
        <taxon>Pucciniomycotina</taxon>
        <taxon>Pucciniomycetes</taxon>
        <taxon>Pucciniales</taxon>
        <taxon>Sphaerophragmiaceae</taxon>
        <taxon>Austropuccinia</taxon>
    </lineage>
</organism>
<comment type="caution">
    <text evidence="2">The sequence shown here is derived from an EMBL/GenBank/DDBJ whole genome shotgun (WGS) entry which is preliminary data.</text>
</comment>
<proteinExistence type="predicted"/>